<evidence type="ECO:0000256" key="2">
    <source>
        <dbReference type="ARBA" id="ARBA00022801"/>
    </source>
</evidence>
<dbReference type="SFLD" id="SFLDG01129">
    <property type="entry name" value="C1.5:_HAD__Beta-PGM__Phosphata"/>
    <property type="match status" value="1"/>
</dbReference>
<protein>
    <recommendedName>
        <fullName evidence="3">(S)-2-haloacid dehalogenase</fullName>
        <ecNumber evidence="3">3.8.1.2</ecNumber>
    </recommendedName>
    <alternativeName>
        <fullName evidence="3">2-haloalkanoic acid dehalogenase</fullName>
    </alternativeName>
    <alternativeName>
        <fullName evidence="3">Halocarboxylic acid halidohydrolase</fullName>
    </alternativeName>
    <alternativeName>
        <fullName evidence="3">L-2-haloacid dehalogenase</fullName>
    </alternativeName>
</protein>
<dbReference type="AlphaFoldDB" id="A0A1X6Y875"/>
<dbReference type="Gene3D" id="3.40.50.1000">
    <property type="entry name" value="HAD superfamily/HAD-like"/>
    <property type="match status" value="1"/>
</dbReference>
<comment type="similarity">
    <text evidence="1 3">Belongs to the HAD-like hydrolase superfamily. S-2-haloalkanoic acid dehalogenase family.</text>
</comment>
<dbReference type="EC" id="3.8.1.2" evidence="3"/>
<dbReference type="NCBIfam" id="TIGR01493">
    <property type="entry name" value="HAD-SF-IA-v2"/>
    <property type="match status" value="1"/>
</dbReference>
<dbReference type="SUPFAM" id="SSF56784">
    <property type="entry name" value="HAD-like"/>
    <property type="match status" value="1"/>
</dbReference>
<dbReference type="PANTHER" id="PTHR43316:SF3">
    <property type="entry name" value="HALOACID DEHALOGENASE, TYPE II (AFU_ORTHOLOGUE AFUA_2G07750)-RELATED"/>
    <property type="match status" value="1"/>
</dbReference>
<dbReference type="OrthoDB" id="7989657at2"/>
<dbReference type="GO" id="GO:0018784">
    <property type="term" value="F:(S)-2-haloacid dehalogenase activity"/>
    <property type="evidence" value="ECO:0007669"/>
    <property type="project" value="UniProtKB-UniRule"/>
</dbReference>
<dbReference type="InterPro" id="IPR023198">
    <property type="entry name" value="PGP-like_dom2"/>
</dbReference>
<dbReference type="Pfam" id="PF00702">
    <property type="entry name" value="Hydrolase"/>
    <property type="match status" value="1"/>
</dbReference>
<keyword evidence="5" id="KW-1185">Reference proteome</keyword>
<dbReference type="EMBL" id="FWFK01000001">
    <property type="protein sequence ID" value="SLN13313.1"/>
    <property type="molecule type" value="Genomic_DNA"/>
</dbReference>
<evidence type="ECO:0000256" key="1">
    <source>
        <dbReference type="ARBA" id="ARBA00008106"/>
    </source>
</evidence>
<dbReference type="InterPro" id="IPR036412">
    <property type="entry name" value="HAD-like_sf"/>
</dbReference>
<gene>
    <name evidence="4" type="primary">hdl IVa_1</name>
    <name evidence="4" type="ORF">ROJ8625_00395</name>
</gene>
<organism evidence="4 5">
    <name type="scientific">Roseivivax jejudonensis</name>
    <dbReference type="NCBI Taxonomy" id="1529041"/>
    <lineage>
        <taxon>Bacteria</taxon>
        <taxon>Pseudomonadati</taxon>
        <taxon>Pseudomonadota</taxon>
        <taxon>Alphaproteobacteria</taxon>
        <taxon>Rhodobacterales</taxon>
        <taxon>Roseobacteraceae</taxon>
        <taxon>Roseivivax</taxon>
    </lineage>
</organism>
<keyword evidence="2 3" id="KW-0378">Hydrolase</keyword>
<accession>A0A1X6Y875</accession>
<dbReference type="NCBIfam" id="TIGR01428">
    <property type="entry name" value="HAD_type_II"/>
    <property type="match status" value="1"/>
</dbReference>
<evidence type="ECO:0000256" key="3">
    <source>
        <dbReference type="RuleBase" id="RU368077"/>
    </source>
</evidence>
<evidence type="ECO:0000313" key="5">
    <source>
        <dbReference type="Proteomes" id="UP000193570"/>
    </source>
</evidence>
<dbReference type="InterPro" id="IPR006328">
    <property type="entry name" value="2-HAD"/>
</dbReference>
<dbReference type="InterPro" id="IPR006439">
    <property type="entry name" value="HAD-SF_hydro_IA"/>
</dbReference>
<dbReference type="PANTHER" id="PTHR43316">
    <property type="entry name" value="HYDROLASE, HALOACID DELAHOGENASE-RELATED"/>
    <property type="match status" value="1"/>
</dbReference>
<dbReference type="Proteomes" id="UP000193570">
    <property type="component" value="Unassembled WGS sequence"/>
</dbReference>
<dbReference type="PRINTS" id="PR00413">
    <property type="entry name" value="HADHALOGNASE"/>
</dbReference>
<proteinExistence type="inferred from homology"/>
<dbReference type="RefSeq" id="WP_085790157.1">
    <property type="nucleotide sequence ID" value="NZ_FWFK01000001.1"/>
</dbReference>
<dbReference type="InterPro" id="IPR023214">
    <property type="entry name" value="HAD_sf"/>
</dbReference>
<reference evidence="4 5" key="1">
    <citation type="submission" date="2017-03" db="EMBL/GenBank/DDBJ databases">
        <authorList>
            <person name="Afonso C.L."/>
            <person name="Miller P.J."/>
            <person name="Scott M.A."/>
            <person name="Spackman E."/>
            <person name="Goraichik I."/>
            <person name="Dimitrov K.M."/>
            <person name="Suarez D.L."/>
            <person name="Swayne D.E."/>
        </authorList>
    </citation>
    <scope>NUCLEOTIDE SEQUENCE [LARGE SCALE GENOMIC DNA]</scope>
    <source>
        <strain evidence="4 5">CECT 8625</strain>
    </source>
</reference>
<dbReference type="CDD" id="cd02588">
    <property type="entry name" value="HAD_L2-DEX"/>
    <property type="match status" value="1"/>
</dbReference>
<comment type="catalytic activity">
    <reaction evidence="3">
        <text>an (S)-2-haloacid + H2O = a (2R)-2-hydroxycarboxylate + a halide anion + H(+)</text>
        <dbReference type="Rhea" id="RHEA:11192"/>
        <dbReference type="ChEBI" id="CHEBI:15377"/>
        <dbReference type="ChEBI" id="CHEBI:15378"/>
        <dbReference type="ChEBI" id="CHEBI:16042"/>
        <dbReference type="ChEBI" id="CHEBI:58314"/>
        <dbReference type="ChEBI" id="CHEBI:137405"/>
        <dbReference type="EC" id="3.8.1.2"/>
    </reaction>
</comment>
<name>A0A1X6Y875_9RHOB</name>
<comment type="function">
    <text evidence="3">Catalyzes the hydrolytic dehalogenation of small (S)-2-haloalkanoic acids to yield the corresponding (R)-2-hydroxyalkanoic acids.</text>
</comment>
<dbReference type="Gene3D" id="1.10.150.240">
    <property type="entry name" value="Putative phosphatase, domain 2"/>
    <property type="match status" value="1"/>
</dbReference>
<dbReference type="SFLD" id="SFLDS00003">
    <property type="entry name" value="Haloacid_Dehalogenase"/>
    <property type="match status" value="1"/>
</dbReference>
<sequence>MPDRRHPSILVFDVNETLLDLTTLEPLFDRVFGDAAVMREWFAQLILYSEALTLSEIYTHFSDLAAGTLRMVGETSGHVVTEDDVDELKERIGTMPAHPDVAPALERLQAEGFRLVTLTNSPPGPSPTALERTNLARYFERSFSVNDVGYFKPAPKTYRLVAEQLGVEMSDMCLVACHFWDTLGAQAAGCTSAFVKRPGNAELLASGVPVPDIIADDMHELVQKIIEKWARRPSI</sequence>
<dbReference type="InterPro" id="IPR051540">
    <property type="entry name" value="S-2-haloacid_dehalogenase"/>
</dbReference>
<evidence type="ECO:0000313" key="4">
    <source>
        <dbReference type="EMBL" id="SLN13313.1"/>
    </source>
</evidence>